<feature type="coiled-coil region" evidence="6">
    <location>
        <begin position="261"/>
        <end position="288"/>
    </location>
</feature>
<evidence type="ECO:0000256" key="3">
    <source>
        <dbReference type="ARBA" id="ARBA00022692"/>
    </source>
</evidence>
<protein>
    <submittedName>
        <fullName evidence="8">TMEM192 family</fullName>
    </submittedName>
</protein>
<organism evidence="8 9">
    <name type="scientific">Carpediemonas membranifera</name>
    <dbReference type="NCBI Taxonomy" id="201153"/>
    <lineage>
        <taxon>Eukaryota</taxon>
        <taxon>Metamonada</taxon>
        <taxon>Carpediemonas-like organisms</taxon>
        <taxon>Carpediemonas</taxon>
    </lineage>
</organism>
<name>A0A8J6AXU4_9EUKA</name>
<keyword evidence="3 7" id="KW-0812">Transmembrane</keyword>
<evidence type="ECO:0000313" key="8">
    <source>
        <dbReference type="EMBL" id="KAG9397501.1"/>
    </source>
</evidence>
<evidence type="ECO:0000256" key="6">
    <source>
        <dbReference type="SAM" id="Coils"/>
    </source>
</evidence>
<sequence>MEGYQGQWNSTNTDFDEPASALLSILSVENKNSGSQLTAQKFKAVHSWWSIMVQIIFGFVYFVYLMFPLADSDKHSSMKDHFAFRGLLHVVYFYLTFAFSRLQLQQVKKVRNAGFLDFYRAVRWPRKAPVSILTQGSVFILVLSIISPYFSGVQTIRIVLLRVVIGLEIIVVLCFNLSHLFLIVRHNFSRSAPDATKMLSSVDVRTFVTGSSESSIISKQSELIRFFKQHELALSKRIEELEDKVNYAGGKQSVVSLKTTIATQQRDMNALRLEIRDLEETVEMMRIEMLKKDTMIRSLNR</sequence>
<dbReference type="GO" id="GO:0005770">
    <property type="term" value="C:late endosome"/>
    <property type="evidence" value="ECO:0007669"/>
    <property type="project" value="TreeGrafter"/>
</dbReference>
<evidence type="ECO:0000256" key="4">
    <source>
        <dbReference type="ARBA" id="ARBA00022989"/>
    </source>
</evidence>
<evidence type="ECO:0000313" key="9">
    <source>
        <dbReference type="Proteomes" id="UP000717585"/>
    </source>
</evidence>
<evidence type="ECO:0000256" key="5">
    <source>
        <dbReference type="ARBA" id="ARBA00023136"/>
    </source>
</evidence>
<dbReference type="Pfam" id="PF14802">
    <property type="entry name" value="TMEM192"/>
    <property type="match status" value="1"/>
</dbReference>
<evidence type="ECO:0000256" key="2">
    <source>
        <dbReference type="ARBA" id="ARBA00006314"/>
    </source>
</evidence>
<dbReference type="AlphaFoldDB" id="A0A8J6AXU4"/>
<comment type="caution">
    <text evidence="8">The sequence shown here is derived from an EMBL/GenBank/DDBJ whole genome shotgun (WGS) entry which is preliminary data.</text>
</comment>
<keyword evidence="4 7" id="KW-1133">Transmembrane helix</keyword>
<feature type="transmembrane region" description="Helical" evidence="7">
    <location>
        <begin position="48"/>
        <end position="70"/>
    </location>
</feature>
<dbReference type="EMBL" id="JAHDYR010000001">
    <property type="protein sequence ID" value="KAG9397501.1"/>
    <property type="molecule type" value="Genomic_DNA"/>
</dbReference>
<dbReference type="PANTHER" id="PTHR31592:SF1">
    <property type="entry name" value="TRANSMEMBRANE PROTEIN 192"/>
    <property type="match status" value="1"/>
</dbReference>
<evidence type="ECO:0000256" key="7">
    <source>
        <dbReference type="SAM" id="Phobius"/>
    </source>
</evidence>
<dbReference type="Proteomes" id="UP000717585">
    <property type="component" value="Unassembled WGS sequence"/>
</dbReference>
<keyword evidence="6" id="KW-0175">Coiled coil</keyword>
<dbReference type="PANTHER" id="PTHR31592">
    <property type="entry name" value="TRANSMEMBRANE PROTEIN 192"/>
    <property type="match status" value="1"/>
</dbReference>
<reference evidence="8" key="1">
    <citation type="submission" date="2021-05" db="EMBL/GenBank/DDBJ databases">
        <title>A free-living protist that lacks canonical eukaryotic 1 DNA replication and segregation systems.</title>
        <authorList>
            <person name="Salas-Leiva D.E."/>
            <person name="Tromer E.C."/>
            <person name="Curtis B.A."/>
            <person name="Jerlstrom-Hultqvist J."/>
            <person name="Kolisko M."/>
            <person name="Yi Z."/>
            <person name="Salas-Leiva J.S."/>
            <person name="Gallot-Lavallee L."/>
            <person name="Kops G.J.P.L."/>
            <person name="Archibald J.M."/>
            <person name="Simpson A.G.B."/>
            <person name="Roger A.J."/>
        </authorList>
    </citation>
    <scope>NUCLEOTIDE SEQUENCE</scope>
    <source>
        <strain evidence="8">BICM</strain>
    </source>
</reference>
<dbReference type="InterPro" id="IPR029399">
    <property type="entry name" value="TMEM192"/>
</dbReference>
<keyword evidence="9" id="KW-1185">Reference proteome</keyword>
<accession>A0A8J6AXU4</accession>
<dbReference type="GO" id="GO:0005765">
    <property type="term" value="C:lysosomal membrane"/>
    <property type="evidence" value="ECO:0007669"/>
    <property type="project" value="TreeGrafter"/>
</dbReference>
<comment type="subcellular location">
    <subcellularLocation>
        <location evidence="1">Membrane</location>
        <topology evidence="1">Multi-pass membrane protein</topology>
    </subcellularLocation>
</comment>
<evidence type="ECO:0000256" key="1">
    <source>
        <dbReference type="ARBA" id="ARBA00004141"/>
    </source>
</evidence>
<comment type="similarity">
    <text evidence="2">Belongs to the TMEM192 family.</text>
</comment>
<feature type="transmembrane region" description="Helical" evidence="7">
    <location>
        <begin position="156"/>
        <end position="182"/>
    </location>
</feature>
<gene>
    <name evidence="8" type="ORF">J8273_0631</name>
</gene>
<dbReference type="OrthoDB" id="6277625at2759"/>
<feature type="transmembrane region" description="Helical" evidence="7">
    <location>
        <begin position="82"/>
        <end position="102"/>
    </location>
</feature>
<proteinExistence type="inferred from homology"/>
<keyword evidence="5 7" id="KW-0472">Membrane</keyword>
<feature type="transmembrane region" description="Helical" evidence="7">
    <location>
        <begin position="130"/>
        <end position="150"/>
    </location>
</feature>